<dbReference type="Proteomes" id="UP000826146">
    <property type="component" value="Chromosome"/>
</dbReference>
<name>A0ABM7SHV3_9HELI</name>
<reference evidence="1 2" key="1">
    <citation type="submission" date="2021-07" db="EMBL/GenBank/DDBJ databases">
        <title>Novel Helicobacter sp. Isolated from a cat.</title>
        <authorList>
            <person name="Rimbara E."/>
            <person name="Suzuki M."/>
        </authorList>
    </citation>
    <scope>NUCLEOTIDE SEQUENCE [LARGE SCALE GENOMIC DNA]</scope>
    <source>
        <strain evidence="2">NHP19-012</strain>
    </source>
</reference>
<keyword evidence="2" id="KW-1185">Reference proteome</keyword>
<gene>
    <name evidence="1" type="ORF">NHP190012_11270</name>
</gene>
<dbReference type="EMBL" id="AP024819">
    <property type="protein sequence ID" value="BCZ19485.1"/>
    <property type="molecule type" value="Genomic_DNA"/>
</dbReference>
<evidence type="ECO:0000313" key="1">
    <source>
        <dbReference type="EMBL" id="BCZ19485.1"/>
    </source>
</evidence>
<proteinExistence type="predicted"/>
<dbReference type="InterPro" id="IPR036812">
    <property type="entry name" value="NAD(P)_OxRdtase_dom_sf"/>
</dbReference>
<organism evidence="1 2">
    <name type="scientific">Helicobacter gastrofelis</name>
    <dbReference type="NCBI Taxonomy" id="2849642"/>
    <lineage>
        <taxon>Bacteria</taxon>
        <taxon>Pseudomonadati</taxon>
        <taxon>Campylobacterota</taxon>
        <taxon>Epsilonproteobacteria</taxon>
        <taxon>Campylobacterales</taxon>
        <taxon>Helicobacteraceae</taxon>
        <taxon>Helicobacter</taxon>
    </lineage>
</organism>
<sequence>MPKFSPENLAQNYTLVELVQDMAKAKNATPAQIALSWILSREEIPPKISRKTGK</sequence>
<dbReference type="Gene3D" id="3.20.20.100">
    <property type="entry name" value="NADP-dependent oxidoreductase domain"/>
    <property type="match status" value="1"/>
</dbReference>
<protein>
    <recommendedName>
        <fullName evidence="3">Aldo/keto reductase</fullName>
    </recommendedName>
</protein>
<evidence type="ECO:0008006" key="3">
    <source>
        <dbReference type="Google" id="ProtNLM"/>
    </source>
</evidence>
<evidence type="ECO:0000313" key="2">
    <source>
        <dbReference type="Proteomes" id="UP000826146"/>
    </source>
</evidence>
<dbReference type="SUPFAM" id="SSF51430">
    <property type="entry name" value="NAD(P)-linked oxidoreductase"/>
    <property type="match status" value="1"/>
</dbReference>
<accession>A0ABM7SHV3</accession>